<evidence type="ECO:0000313" key="1">
    <source>
        <dbReference type="EMBL" id="PSR24892.1"/>
    </source>
</evidence>
<sequence length="61" mass="6809">MKPEVKHEQCAGVRAAKVMKTVVPQRSTVLAICRAGESFVFRRVAWRRPQTMIPVASCAQP</sequence>
<gene>
    <name evidence="1" type="ORF">C7B43_18020</name>
</gene>
<organism evidence="1 2">
    <name type="scientific">Sulfobacillus benefaciens</name>
    <dbReference type="NCBI Taxonomy" id="453960"/>
    <lineage>
        <taxon>Bacteria</taxon>
        <taxon>Bacillati</taxon>
        <taxon>Bacillota</taxon>
        <taxon>Clostridia</taxon>
        <taxon>Eubacteriales</taxon>
        <taxon>Clostridiales Family XVII. Incertae Sedis</taxon>
        <taxon>Sulfobacillus</taxon>
    </lineage>
</organism>
<dbReference type="EMBL" id="PXYT01000065">
    <property type="protein sequence ID" value="PSR24892.1"/>
    <property type="molecule type" value="Genomic_DNA"/>
</dbReference>
<reference evidence="1 2" key="1">
    <citation type="journal article" date="2014" name="BMC Genomics">
        <title>Comparison of environmental and isolate Sulfobacillus genomes reveals diverse carbon, sulfur, nitrogen, and hydrogen metabolisms.</title>
        <authorList>
            <person name="Justice N.B."/>
            <person name="Norman A."/>
            <person name="Brown C.T."/>
            <person name="Singh A."/>
            <person name="Thomas B.C."/>
            <person name="Banfield J.F."/>
        </authorList>
    </citation>
    <scope>NUCLEOTIDE SEQUENCE [LARGE SCALE GENOMIC DNA]</scope>
    <source>
        <strain evidence="1">AMDSBA1</strain>
    </source>
</reference>
<dbReference type="Proteomes" id="UP000242699">
    <property type="component" value="Unassembled WGS sequence"/>
</dbReference>
<name>A0A2T2WRM6_9FIRM</name>
<protein>
    <submittedName>
        <fullName evidence="1">Uncharacterized protein</fullName>
    </submittedName>
</protein>
<comment type="caution">
    <text evidence="1">The sequence shown here is derived from an EMBL/GenBank/DDBJ whole genome shotgun (WGS) entry which is preliminary data.</text>
</comment>
<accession>A0A2T2WRM6</accession>
<proteinExistence type="predicted"/>
<evidence type="ECO:0000313" key="2">
    <source>
        <dbReference type="Proteomes" id="UP000242699"/>
    </source>
</evidence>
<dbReference type="AlphaFoldDB" id="A0A2T2WRM6"/>